<protein>
    <submittedName>
        <fullName evidence="2">Uncharacterized protein</fullName>
    </submittedName>
</protein>
<evidence type="ECO:0000313" key="2">
    <source>
        <dbReference type="EMBL" id="GAA3505019.1"/>
    </source>
</evidence>
<feature type="compositionally biased region" description="Low complexity" evidence="1">
    <location>
        <begin position="33"/>
        <end position="42"/>
    </location>
</feature>
<sequence>MAAPAGAARRSPVPAGPGSAVQASGAATSTVSTRAEAARTPAARQGVLRFVTAEAFLAGTGPGTRAQRG</sequence>
<feature type="region of interest" description="Disordered" evidence="1">
    <location>
        <begin position="1"/>
        <end position="42"/>
    </location>
</feature>
<dbReference type="EMBL" id="BAAAXF010000082">
    <property type="protein sequence ID" value="GAA3505019.1"/>
    <property type="molecule type" value="Genomic_DNA"/>
</dbReference>
<accession>A0ABP6UC34</accession>
<comment type="caution">
    <text evidence="2">The sequence shown here is derived from an EMBL/GenBank/DDBJ whole genome shotgun (WGS) entry which is preliminary data.</text>
</comment>
<feature type="compositionally biased region" description="Polar residues" evidence="1">
    <location>
        <begin position="21"/>
        <end position="32"/>
    </location>
</feature>
<proteinExistence type="predicted"/>
<keyword evidence="3" id="KW-1185">Reference proteome</keyword>
<organism evidence="2 3">
    <name type="scientific">Streptomyces prasinosporus</name>
    <dbReference type="NCBI Taxonomy" id="68256"/>
    <lineage>
        <taxon>Bacteria</taxon>
        <taxon>Bacillati</taxon>
        <taxon>Actinomycetota</taxon>
        <taxon>Actinomycetes</taxon>
        <taxon>Kitasatosporales</taxon>
        <taxon>Streptomycetaceae</taxon>
        <taxon>Streptomyces</taxon>
        <taxon>Streptomyces albogriseolus group</taxon>
    </lineage>
</organism>
<evidence type="ECO:0000256" key="1">
    <source>
        <dbReference type="SAM" id="MobiDB-lite"/>
    </source>
</evidence>
<gene>
    <name evidence="2" type="ORF">GCM10019016_121320</name>
</gene>
<dbReference type="Proteomes" id="UP001501455">
    <property type="component" value="Unassembled WGS sequence"/>
</dbReference>
<evidence type="ECO:0000313" key="3">
    <source>
        <dbReference type="Proteomes" id="UP001501455"/>
    </source>
</evidence>
<name>A0ABP6UC34_9ACTN</name>
<reference evidence="3" key="1">
    <citation type="journal article" date="2019" name="Int. J. Syst. Evol. Microbiol.">
        <title>The Global Catalogue of Microorganisms (GCM) 10K type strain sequencing project: providing services to taxonomists for standard genome sequencing and annotation.</title>
        <authorList>
            <consortium name="The Broad Institute Genomics Platform"/>
            <consortium name="The Broad Institute Genome Sequencing Center for Infectious Disease"/>
            <person name="Wu L."/>
            <person name="Ma J."/>
        </authorList>
    </citation>
    <scope>NUCLEOTIDE SEQUENCE [LARGE SCALE GENOMIC DNA]</scope>
    <source>
        <strain evidence="3">JCM 4816</strain>
    </source>
</reference>